<comment type="caution">
    <text evidence="3">The sequence shown here is derived from an EMBL/GenBank/DDBJ whole genome shotgun (WGS) entry which is preliminary data.</text>
</comment>
<comment type="similarity">
    <text evidence="1">Belongs to the small heat shock protein (HSP20) family.</text>
</comment>
<dbReference type="AlphaFoldDB" id="A0AAN7DMG3"/>
<dbReference type="InterPro" id="IPR018810">
    <property type="entry name" value="UPF0662"/>
</dbReference>
<evidence type="ECO:0000313" key="3">
    <source>
        <dbReference type="EMBL" id="KAK4519858.1"/>
    </source>
</evidence>
<dbReference type="GO" id="GO:0005737">
    <property type="term" value="C:cytoplasm"/>
    <property type="evidence" value="ECO:0007669"/>
    <property type="project" value="TreeGrafter"/>
</dbReference>
<dbReference type="Pfam" id="PF10303">
    <property type="entry name" value="DUF2408"/>
    <property type="match status" value="1"/>
</dbReference>
<dbReference type="PANTHER" id="PTHR28086:SF1">
    <property type="entry name" value="CU(2+) SUPPRESSING AND BLEOMYCIN SENSITIVE PROTEIN 1"/>
    <property type="match status" value="1"/>
</dbReference>
<evidence type="ECO:0000259" key="2">
    <source>
        <dbReference type="PROSITE" id="PS01031"/>
    </source>
</evidence>
<dbReference type="SUPFAM" id="SSF49764">
    <property type="entry name" value="HSP20-like chaperones"/>
    <property type="match status" value="1"/>
</dbReference>
<dbReference type="EMBL" id="JASEJX010000012">
    <property type="protein sequence ID" value="KAK4519858.1"/>
    <property type="molecule type" value="Genomic_DNA"/>
</dbReference>
<accession>A0AAN7DMG3</accession>
<name>A0AAN7DMG3_9FUNG</name>
<dbReference type="RefSeq" id="XP_064686524.1">
    <property type="nucleotide sequence ID" value="XM_064829322.1"/>
</dbReference>
<dbReference type="PROSITE" id="PS01031">
    <property type="entry name" value="SHSP"/>
    <property type="match status" value="1"/>
</dbReference>
<gene>
    <name evidence="3" type="ORF">ATC70_010102</name>
</gene>
<reference evidence="3 4" key="1">
    <citation type="submission" date="2022-11" db="EMBL/GenBank/DDBJ databases">
        <title>Mucor velutinosus strain NIH1002 WGS.</title>
        <authorList>
            <person name="Subramanian P."/>
            <person name="Mullikin J.C."/>
            <person name="Segre J.A."/>
            <person name="Zelazny A.M."/>
        </authorList>
    </citation>
    <scope>NUCLEOTIDE SEQUENCE [LARGE SCALE GENOMIC DNA]</scope>
    <source>
        <strain evidence="3 4">NIH1002</strain>
    </source>
</reference>
<proteinExistence type="inferred from homology"/>
<organism evidence="3 4">
    <name type="scientific">Mucor velutinosus</name>
    <dbReference type="NCBI Taxonomy" id="708070"/>
    <lineage>
        <taxon>Eukaryota</taxon>
        <taxon>Fungi</taxon>
        <taxon>Fungi incertae sedis</taxon>
        <taxon>Mucoromycota</taxon>
        <taxon>Mucoromycotina</taxon>
        <taxon>Mucoromycetes</taxon>
        <taxon>Mucorales</taxon>
        <taxon>Mucorineae</taxon>
        <taxon>Mucoraceae</taxon>
        <taxon>Mucor</taxon>
    </lineage>
</organism>
<dbReference type="PANTHER" id="PTHR28086">
    <property type="entry name" value="UPF0662 PROTEIN YPL260W"/>
    <property type="match status" value="1"/>
</dbReference>
<protein>
    <recommendedName>
        <fullName evidence="2">SHSP domain-containing protein</fullName>
    </recommendedName>
</protein>
<dbReference type="GeneID" id="89953788"/>
<keyword evidence="4" id="KW-1185">Reference proteome</keyword>
<evidence type="ECO:0000256" key="1">
    <source>
        <dbReference type="PROSITE-ProRule" id="PRU00285"/>
    </source>
</evidence>
<sequence>MDREEQESQQRISESEEYPIFDKLLRIKQRLMVLKKHEKMAPQDILVLQGEFENTITELIQIRGGVLFKENHVNNRTDDELHKVCQLMSLCFMTIGKWHESPAIFCQVIAIKNCFYQLEQIGIYDEHTLQPYGKKLQQLESLLTEDEQNCALPPPILELIRYNYSVCKRIYDKLLSLIRDMSPTLIPIRSKLLEIRGQLIKVAFQRDYNEEDILPIQEELLKIDNVRGRTGIFLKNKAEQDVLPFLGQGTLVDMLEKNFSACHDLLILDNQPIVESVRQRLIDIRSDLEGIEITSKWSLRQTDLFTYQLQLHDVARMLYKEDEFEGEEGRSMLSNLLAACYNIILNLLGDGPSVAESLLPIYHQLNTLRDCLKRLLSLHCKLSDDEKMLYALKLRSIDMKRENGSFHDEDGLIPEGQSKCVFALEECYRLIQELNKFDDEDDGEEGSSSSSHSDTISLYLNILYNGIHPRRVALSPHLTTALGDVQRATVDLGSPPGTLMPSFLSHAGARYPTTNAVEINNFYELQTKVPGFDKKDVQVEVPDNHTIVLKGSTEQKQEATEGITQRVVATAIDKEKQVA</sequence>
<dbReference type="Proteomes" id="UP001304243">
    <property type="component" value="Unassembled WGS sequence"/>
</dbReference>
<dbReference type="InterPro" id="IPR002068">
    <property type="entry name" value="A-crystallin/Hsp20_dom"/>
</dbReference>
<dbReference type="InterPro" id="IPR008978">
    <property type="entry name" value="HSP20-like_chaperone"/>
</dbReference>
<feature type="domain" description="SHSP" evidence="2">
    <location>
        <begin position="504"/>
        <end position="579"/>
    </location>
</feature>
<evidence type="ECO:0000313" key="4">
    <source>
        <dbReference type="Proteomes" id="UP001304243"/>
    </source>
</evidence>
<dbReference type="GO" id="GO:0005634">
    <property type="term" value="C:nucleus"/>
    <property type="evidence" value="ECO:0007669"/>
    <property type="project" value="TreeGrafter"/>
</dbReference>
<dbReference type="Gene3D" id="2.60.40.790">
    <property type="match status" value="1"/>
</dbReference>
<dbReference type="CDD" id="cd06464">
    <property type="entry name" value="ACD_sHsps-like"/>
    <property type="match status" value="1"/>
</dbReference>